<gene>
    <name evidence="1" type="ORF">BN77_p10854</name>
</gene>
<dbReference type="Proteomes" id="UP000009319">
    <property type="component" value="Unassembled WGS sequence"/>
</dbReference>
<sequence length="170" mass="19462">MVDLDYQLLYSRYKEGNTTNIEIDAFRSTNPRRGEAYVNWGCGAWNSTVAALRLEGWDVWGYEPSAARTSEHVVSQKEDLPTKISGIFSNNVIEHFLDPVAQFNEFNALLPTGARMAHSTACYEYLYEFTRFHTVFLTGRSPQVLAERTGFRVVDRTQQGEHINVVFEKI</sequence>
<dbReference type="InterPro" id="IPR029063">
    <property type="entry name" value="SAM-dependent_MTases_sf"/>
</dbReference>
<dbReference type="AlphaFoldDB" id="K0PS40"/>
<dbReference type="Pfam" id="PF13489">
    <property type="entry name" value="Methyltransf_23"/>
    <property type="match status" value="1"/>
</dbReference>
<organism evidence="1 2">
    <name type="scientific">Rhizobium mesoamericanum STM3625</name>
    <dbReference type="NCBI Taxonomy" id="1211777"/>
    <lineage>
        <taxon>Bacteria</taxon>
        <taxon>Pseudomonadati</taxon>
        <taxon>Pseudomonadota</taxon>
        <taxon>Alphaproteobacteria</taxon>
        <taxon>Hyphomicrobiales</taxon>
        <taxon>Rhizobiaceae</taxon>
        <taxon>Rhizobium/Agrobacterium group</taxon>
        <taxon>Rhizobium</taxon>
    </lineage>
</organism>
<dbReference type="SUPFAM" id="SSF53335">
    <property type="entry name" value="S-adenosyl-L-methionine-dependent methyltransferases"/>
    <property type="match status" value="1"/>
</dbReference>
<dbReference type="Gene3D" id="3.40.50.150">
    <property type="entry name" value="Vaccinia Virus protein VP39"/>
    <property type="match status" value="1"/>
</dbReference>
<accession>K0PS40</accession>
<dbReference type="EMBL" id="CANI01000048">
    <property type="protein sequence ID" value="CCM79561.1"/>
    <property type="molecule type" value="Genomic_DNA"/>
</dbReference>
<comment type="caution">
    <text evidence="1">The sequence shown here is derived from an EMBL/GenBank/DDBJ whole genome shotgun (WGS) entry which is preliminary data.</text>
</comment>
<name>K0PS40_9HYPH</name>
<evidence type="ECO:0000313" key="2">
    <source>
        <dbReference type="Proteomes" id="UP000009319"/>
    </source>
</evidence>
<protein>
    <submittedName>
        <fullName evidence="1">Uncharacterized protein</fullName>
    </submittedName>
</protein>
<reference evidence="1 2" key="1">
    <citation type="journal article" date="2013" name="Genome Announc.">
        <title>Draft Genome Sequence of Rhizobium mesoamericanum STM3625, a Nitrogen-Fixing Symbiont of Mimosa pudica Isolated in French Guiana (South America).</title>
        <authorList>
            <person name="Moulin L."/>
            <person name="Mornico D."/>
            <person name="Melkonian R."/>
            <person name="Klonowska A."/>
        </authorList>
    </citation>
    <scope>NUCLEOTIDE SEQUENCE [LARGE SCALE GENOMIC DNA]</scope>
    <source>
        <strain evidence="1 2">STM3625</strain>
    </source>
</reference>
<dbReference type="eggNOG" id="COG2227">
    <property type="taxonomic scope" value="Bacteria"/>
</dbReference>
<proteinExistence type="predicted"/>
<dbReference type="HOGENOM" id="CLU_1569448_0_0_5"/>
<keyword evidence="2" id="KW-1185">Reference proteome</keyword>
<dbReference type="STRING" id="1211777.BN77_p10854"/>
<evidence type="ECO:0000313" key="1">
    <source>
        <dbReference type="EMBL" id="CCM79561.1"/>
    </source>
</evidence>